<dbReference type="PROSITE" id="PS50192">
    <property type="entry name" value="T_SNARE"/>
    <property type="match status" value="1"/>
</dbReference>
<dbReference type="STRING" id="2163413.A0A4P6XT26"/>
<dbReference type="Gene3D" id="1.20.5.110">
    <property type="match status" value="1"/>
</dbReference>
<dbReference type="EMBL" id="CP034461">
    <property type="protein sequence ID" value="QBM90680.1"/>
    <property type="molecule type" value="Genomic_DNA"/>
</dbReference>
<accession>A0A4P6XT26</accession>
<dbReference type="PROSITE" id="PS00914">
    <property type="entry name" value="SYNTAXIN"/>
    <property type="match status" value="1"/>
</dbReference>
<evidence type="ECO:0000256" key="8">
    <source>
        <dbReference type="ARBA" id="ARBA00023054"/>
    </source>
</evidence>
<feature type="domain" description="T-SNARE coiled-coil homology" evidence="13">
    <location>
        <begin position="137"/>
        <end position="199"/>
    </location>
</feature>
<name>A0A4P6XT26_9ASCO</name>
<dbReference type="FunFam" id="1.20.5.110:FF:000006">
    <property type="entry name" value="Syntaxin 6"/>
    <property type="match status" value="1"/>
</dbReference>
<dbReference type="Proteomes" id="UP000292447">
    <property type="component" value="Chromosome VI"/>
</dbReference>
<evidence type="ECO:0000313" key="15">
    <source>
        <dbReference type="Proteomes" id="UP000292447"/>
    </source>
</evidence>
<evidence type="ECO:0000256" key="11">
    <source>
        <dbReference type="SAM" id="Coils"/>
    </source>
</evidence>
<evidence type="ECO:0000256" key="4">
    <source>
        <dbReference type="ARBA" id="ARBA00022692"/>
    </source>
</evidence>
<evidence type="ECO:0000256" key="7">
    <source>
        <dbReference type="ARBA" id="ARBA00023034"/>
    </source>
</evidence>
<comment type="similarity">
    <text evidence="2">Belongs to the syntaxin family.</text>
</comment>
<keyword evidence="6 12" id="KW-1133">Transmembrane helix</keyword>
<dbReference type="CDD" id="cd21444">
    <property type="entry name" value="SNARE_NTD_Tlg1p-like"/>
    <property type="match status" value="1"/>
</dbReference>
<organism evidence="14 15">
    <name type="scientific">Metschnikowia aff. pulcherrima</name>
    <dbReference type="NCBI Taxonomy" id="2163413"/>
    <lineage>
        <taxon>Eukaryota</taxon>
        <taxon>Fungi</taxon>
        <taxon>Dikarya</taxon>
        <taxon>Ascomycota</taxon>
        <taxon>Saccharomycotina</taxon>
        <taxon>Pichiomycetes</taxon>
        <taxon>Metschnikowiaceae</taxon>
        <taxon>Metschnikowia</taxon>
    </lineage>
</organism>
<keyword evidence="4 12" id="KW-0812">Transmembrane</keyword>
<dbReference type="AlphaFoldDB" id="A0A4P6XT26"/>
<dbReference type="InterPro" id="IPR006012">
    <property type="entry name" value="Syntaxin/epimorphin_CS"/>
</dbReference>
<reference evidence="15" key="1">
    <citation type="submission" date="2019-03" db="EMBL/GenBank/DDBJ databases">
        <title>Snf2 controls pulcherriminic acid biosynthesis and connects pigmentation and antifungal activity of the yeast Metschnikowia pulcherrima.</title>
        <authorList>
            <person name="Gore-Lloyd D."/>
            <person name="Sumann I."/>
            <person name="Brachmann A.O."/>
            <person name="Schneeberger K."/>
            <person name="Ortiz-Merino R.A."/>
            <person name="Moreno-Beltran M."/>
            <person name="Schlaefli M."/>
            <person name="Kirner P."/>
            <person name="Santos Kron A."/>
            <person name="Wolfe K.H."/>
            <person name="Piel J."/>
            <person name="Ahrens C.H."/>
            <person name="Henk D."/>
            <person name="Freimoser F.M."/>
        </authorList>
    </citation>
    <scope>NUCLEOTIDE SEQUENCE [LARGE SCALE GENOMIC DNA]</scope>
    <source>
        <strain evidence="15">APC 1.2</strain>
    </source>
</reference>
<evidence type="ECO:0000256" key="5">
    <source>
        <dbReference type="ARBA" id="ARBA00022927"/>
    </source>
</evidence>
<evidence type="ECO:0000256" key="10">
    <source>
        <dbReference type="ARBA" id="ARBA00073343"/>
    </source>
</evidence>
<dbReference type="GO" id="GO:0005802">
    <property type="term" value="C:trans-Golgi network"/>
    <property type="evidence" value="ECO:0007669"/>
    <property type="project" value="UniProtKB-ARBA"/>
</dbReference>
<comment type="subcellular location">
    <subcellularLocation>
        <location evidence="1">Golgi apparatus membrane</location>
        <topology evidence="1">Single-pass type IV membrane protein</topology>
    </subcellularLocation>
</comment>
<keyword evidence="15" id="KW-1185">Reference proteome</keyword>
<dbReference type="Gene3D" id="1.20.58.90">
    <property type="match status" value="1"/>
</dbReference>
<keyword evidence="3" id="KW-0813">Transport</keyword>
<sequence length="229" mass="26649">MDPFNEVEQDCWAQIQQLEQLMALTQHVTEERKLDFENDYQELAETLEDLRQAVHILELDPAQFQLTPLDISGRKQILAQLQHKVTDLHVRWTDFLLNPHRPREVTTMLNRISQDTAGNPFRDDERLDREFDSFQQQEVIQLQDLQLDSIHKTMQNLNQQAALMGLELEDQGYMLDELDGEMDSVGNKVLRGLRRVNYVIEKNKETASNWCIGILVVVLCILLVVLIAL</sequence>
<evidence type="ECO:0000259" key="13">
    <source>
        <dbReference type="PROSITE" id="PS50192"/>
    </source>
</evidence>
<evidence type="ECO:0000256" key="12">
    <source>
        <dbReference type="SAM" id="Phobius"/>
    </source>
</evidence>
<dbReference type="InterPro" id="IPR000727">
    <property type="entry name" value="T_SNARE_dom"/>
</dbReference>
<evidence type="ECO:0000256" key="9">
    <source>
        <dbReference type="ARBA" id="ARBA00023136"/>
    </source>
</evidence>
<dbReference type="SUPFAM" id="SSF47661">
    <property type="entry name" value="t-snare proteins"/>
    <property type="match status" value="1"/>
</dbReference>
<dbReference type="GO" id="GO:0000139">
    <property type="term" value="C:Golgi membrane"/>
    <property type="evidence" value="ECO:0007669"/>
    <property type="project" value="UniProtKB-SubCell"/>
</dbReference>
<evidence type="ECO:0000313" key="14">
    <source>
        <dbReference type="EMBL" id="QBM90680.1"/>
    </source>
</evidence>
<protein>
    <recommendedName>
        <fullName evidence="10">t-SNARE affecting a late Golgi compartment protein 1</fullName>
    </recommendedName>
</protein>
<keyword evidence="5" id="KW-0653">Protein transport</keyword>
<dbReference type="Pfam" id="PF09177">
    <property type="entry name" value="STX6_10_61_N"/>
    <property type="match status" value="1"/>
</dbReference>
<keyword evidence="9 12" id="KW-0472">Membrane</keyword>
<dbReference type="SUPFAM" id="SSF58038">
    <property type="entry name" value="SNARE fusion complex"/>
    <property type="match status" value="1"/>
</dbReference>
<gene>
    <name evidence="14" type="primary">MPUL0F02640</name>
    <name evidence="14" type="ORF">METSCH_F02640</name>
</gene>
<dbReference type="GO" id="GO:0005484">
    <property type="term" value="F:SNAP receptor activity"/>
    <property type="evidence" value="ECO:0007669"/>
    <property type="project" value="InterPro"/>
</dbReference>
<evidence type="ECO:0000256" key="3">
    <source>
        <dbReference type="ARBA" id="ARBA00022448"/>
    </source>
</evidence>
<feature type="coiled-coil region" evidence="11">
    <location>
        <begin position="33"/>
        <end position="60"/>
    </location>
</feature>
<proteinExistence type="inferred from homology"/>
<evidence type="ECO:0000256" key="6">
    <source>
        <dbReference type="ARBA" id="ARBA00022989"/>
    </source>
</evidence>
<dbReference type="GO" id="GO:0006886">
    <property type="term" value="P:intracellular protein transport"/>
    <property type="evidence" value="ECO:0007669"/>
    <property type="project" value="InterPro"/>
</dbReference>
<feature type="transmembrane region" description="Helical" evidence="12">
    <location>
        <begin position="207"/>
        <end position="228"/>
    </location>
</feature>
<dbReference type="InterPro" id="IPR010989">
    <property type="entry name" value="SNARE"/>
</dbReference>
<dbReference type="GO" id="GO:0048193">
    <property type="term" value="P:Golgi vesicle transport"/>
    <property type="evidence" value="ECO:0007669"/>
    <property type="project" value="InterPro"/>
</dbReference>
<evidence type="ECO:0000256" key="1">
    <source>
        <dbReference type="ARBA" id="ARBA00004409"/>
    </source>
</evidence>
<dbReference type="InterPro" id="IPR048036">
    <property type="entry name" value="Tlg1p-like_N"/>
</dbReference>
<keyword evidence="7" id="KW-0333">Golgi apparatus</keyword>
<evidence type="ECO:0000256" key="2">
    <source>
        <dbReference type="ARBA" id="ARBA00009063"/>
    </source>
</evidence>
<keyword evidence="8 11" id="KW-0175">Coiled coil</keyword>
<dbReference type="InterPro" id="IPR015260">
    <property type="entry name" value="Syntaxin-6/10/61_N"/>
</dbReference>
<dbReference type="CDD" id="cd15851">
    <property type="entry name" value="SNARE_Syntaxin6"/>
    <property type="match status" value="1"/>
</dbReference>